<dbReference type="EMBL" id="PVZG01000001">
    <property type="protein sequence ID" value="PRY33141.1"/>
    <property type="molecule type" value="Genomic_DNA"/>
</dbReference>
<feature type="region of interest" description="Disordered" evidence="1">
    <location>
        <begin position="71"/>
        <end position="152"/>
    </location>
</feature>
<reference evidence="2 3" key="1">
    <citation type="submission" date="2018-03" db="EMBL/GenBank/DDBJ databases">
        <title>Genomic Encyclopedia of Archaeal and Bacterial Type Strains, Phase II (KMG-II): from individual species to whole genera.</title>
        <authorList>
            <person name="Goeker M."/>
        </authorList>
    </citation>
    <scope>NUCLEOTIDE SEQUENCE [LARGE SCALE GENOMIC DNA]</scope>
    <source>
        <strain evidence="2 3">DSM 45348</strain>
    </source>
</reference>
<gene>
    <name evidence="2" type="ORF">CLV70_101302</name>
</gene>
<dbReference type="AlphaFoldDB" id="A0A2T0SI97"/>
<evidence type="ECO:0000313" key="2">
    <source>
        <dbReference type="EMBL" id="PRY33141.1"/>
    </source>
</evidence>
<protein>
    <submittedName>
        <fullName evidence="2">Uncharacterized protein</fullName>
    </submittedName>
</protein>
<feature type="compositionally biased region" description="Pro residues" evidence="1">
    <location>
        <begin position="77"/>
        <end position="106"/>
    </location>
</feature>
<dbReference type="Proteomes" id="UP000239209">
    <property type="component" value="Unassembled WGS sequence"/>
</dbReference>
<feature type="compositionally biased region" description="Polar residues" evidence="1">
    <location>
        <begin position="128"/>
        <end position="137"/>
    </location>
</feature>
<comment type="caution">
    <text evidence="2">The sequence shown here is derived from an EMBL/GenBank/DDBJ whole genome shotgun (WGS) entry which is preliminary data.</text>
</comment>
<organism evidence="2 3">
    <name type="scientific">Pseudosporangium ferrugineum</name>
    <dbReference type="NCBI Taxonomy" id="439699"/>
    <lineage>
        <taxon>Bacteria</taxon>
        <taxon>Bacillati</taxon>
        <taxon>Actinomycetota</taxon>
        <taxon>Actinomycetes</taxon>
        <taxon>Micromonosporales</taxon>
        <taxon>Micromonosporaceae</taxon>
        <taxon>Pseudosporangium</taxon>
    </lineage>
</organism>
<accession>A0A2T0SI97</accession>
<keyword evidence="3" id="KW-1185">Reference proteome</keyword>
<sequence>MGERMLRLALREEAARHLPDRAVMLARVARGRARPARPALLRLRPLAAAGAVAVVLALSIAGVRLAGGGPDHAPVSGPAPGPPPGPPSAAPPVSPSAAPPVSPSVTPPGGREPRGSASSGATRRPPGTTDSFLSSQGAVDPGSHRGWSQGNVTLRTGRTVSSLRVTVVVARTAGAAGAGRWSTVPATLLTSDVSERADRIVYRFVLREGVTLPAGTYVFAVQYSHATGGRSPAADTYAATAADGRTQAQVAGGF</sequence>
<evidence type="ECO:0000313" key="3">
    <source>
        <dbReference type="Proteomes" id="UP000239209"/>
    </source>
</evidence>
<proteinExistence type="predicted"/>
<evidence type="ECO:0000256" key="1">
    <source>
        <dbReference type="SAM" id="MobiDB-lite"/>
    </source>
</evidence>
<name>A0A2T0SI97_9ACTN</name>